<comment type="caution">
    <text evidence="2">The sequence shown here is derived from an EMBL/GenBank/DDBJ whole genome shotgun (WGS) entry which is preliminary data.</text>
</comment>
<evidence type="ECO:0000313" key="3">
    <source>
        <dbReference type="Proteomes" id="UP000077202"/>
    </source>
</evidence>
<name>A0A176VJP4_MARPO</name>
<feature type="region of interest" description="Disordered" evidence="1">
    <location>
        <begin position="12"/>
        <end position="39"/>
    </location>
</feature>
<gene>
    <name evidence="2" type="ORF">AXG93_3661s1250</name>
</gene>
<organism evidence="2 3">
    <name type="scientific">Marchantia polymorpha subsp. ruderalis</name>
    <dbReference type="NCBI Taxonomy" id="1480154"/>
    <lineage>
        <taxon>Eukaryota</taxon>
        <taxon>Viridiplantae</taxon>
        <taxon>Streptophyta</taxon>
        <taxon>Embryophyta</taxon>
        <taxon>Marchantiophyta</taxon>
        <taxon>Marchantiopsida</taxon>
        <taxon>Marchantiidae</taxon>
        <taxon>Marchantiales</taxon>
        <taxon>Marchantiaceae</taxon>
        <taxon>Marchantia</taxon>
    </lineage>
</organism>
<feature type="region of interest" description="Disordered" evidence="1">
    <location>
        <begin position="77"/>
        <end position="120"/>
    </location>
</feature>
<reference evidence="2" key="1">
    <citation type="submission" date="2016-03" db="EMBL/GenBank/DDBJ databases">
        <title>Mechanisms controlling the formation of the plant cell surface in tip-growing cells are functionally conserved among land plants.</title>
        <authorList>
            <person name="Honkanen S."/>
            <person name="Jones V.A."/>
            <person name="Morieri G."/>
            <person name="Champion C."/>
            <person name="Hetherington A.J."/>
            <person name="Kelly S."/>
            <person name="Saint-Marcoux D."/>
            <person name="Proust H."/>
            <person name="Prescott H."/>
            <person name="Dolan L."/>
        </authorList>
    </citation>
    <scope>NUCLEOTIDE SEQUENCE [LARGE SCALE GENOMIC DNA]</scope>
    <source>
        <tissue evidence="2">Whole gametophyte</tissue>
    </source>
</reference>
<dbReference type="Proteomes" id="UP000077202">
    <property type="component" value="Unassembled WGS sequence"/>
</dbReference>
<keyword evidence="3" id="KW-1185">Reference proteome</keyword>
<feature type="compositionally biased region" description="Basic and acidic residues" evidence="1">
    <location>
        <begin position="100"/>
        <end position="120"/>
    </location>
</feature>
<accession>A0A176VJP4</accession>
<protein>
    <submittedName>
        <fullName evidence="2">Uncharacterized protein</fullName>
    </submittedName>
</protein>
<evidence type="ECO:0000313" key="2">
    <source>
        <dbReference type="EMBL" id="OAE21100.1"/>
    </source>
</evidence>
<sequence>MWELRIDDEVCGEGPLRPFSQRPKYGGQRANERGPGDGDPAEVVVCCGGGAQRRAASGQGQWGGWAGPECVLEHGESDATHLQSRVLGGREGMGLPAWGERQRERRSDRAAAQRDGHWSS</sequence>
<dbReference type="AlphaFoldDB" id="A0A176VJP4"/>
<proteinExistence type="predicted"/>
<dbReference type="EMBL" id="LVLJ01003529">
    <property type="protein sequence ID" value="OAE21100.1"/>
    <property type="molecule type" value="Genomic_DNA"/>
</dbReference>
<evidence type="ECO:0000256" key="1">
    <source>
        <dbReference type="SAM" id="MobiDB-lite"/>
    </source>
</evidence>